<dbReference type="EMBL" id="BAABGY010000020">
    <property type="protein sequence ID" value="GAA4344672.1"/>
    <property type="molecule type" value="Genomic_DNA"/>
</dbReference>
<protein>
    <recommendedName>
        <fullName evidence="3">DUF2135 domain-containing protein</fullName>
    </recommendedName>
</protein>
<proteinExistence type="predicted"/>
<evidence type="ECO:0008006" key="3">
    <source>
        <dbReference type="Google" id="ProtNLM"/>
    </source>
</evidence>
<evidence type="ECO:0000313" key="2">
    <source>
        <dbReference type="Proteomes" id="UP001501725"/>
    </source>
</evidence>
<evidence type="ECO:0000313" key="1">
    <source>
        <dbReference type="EMBL" id="GAA4344672.1"/>
    </source>
</evidence>
<gene>
    <name evidence="1" type="ORF">GCM10023184_46210</name>
</gene>
<name>A0ABP8HUH4_9BACT</name>
<keyword evidence="2" id="KW-1185">Reference proteome</keyword>
<organism evidence="1 2">
    <name type="scientific">Flaviaesturariibacter amylovorans</name>
    <dbReference type="NCBI Taxonomy" id="1084520"/>
    <lineage>
        <taxon>Bacteria</taxon>
        <taxon>Pseudomonadati</taxon>
        <taxon>Bacteroidota</taxon>
        <taxon>Chitinophagia</taxon>
        <taxon>Chitinophagales</taxon>
        <taxon>Chitinophagaceae</taxon>
        <taxon>Flaviaestuariibacter</taxon>
    </lineage>
</organism>
<reference evidence="2" key="1">
    <citation type="journal article" date="2019" name="Int. J. Syst. Evol. Microbiol.">
        <title>The Global Catalogue of Microorganisms (GCM) 10K type strain sequencing project: providing services to taxonomists for standard genome sequencing and annotation.</title>
        <authorList>
            <consortium name="The Broad Institute Genomics Platform"/>
            <consortium name="The Broad Institute Genome Sequencing Center for Infectious Disease"/>
            <person name="Wu L."/>
            <person name="Ma J."/>
        </authorList>
    </citation>
    <scope>NUCLEOTIDE SEQUENCE [LARGE SCALE GENOMIC DNA]</scope>
    <source>
        <strain evidence="2">JCM 17919</strain>
    </source>
</reference>
<comment type="caution">
    <text evidence="1">The sequence shown here is derived from an EMBL/GenBank/DDBJ whole genome shotgun (WGS) entry which is preliminary data.</text>
</comment>
<dbReference type="Proteomes" id="UP001501725">
    <property type="component" value="Unassembled WGS sequence"/>
</dbReference>
<dbReference type="RefSeq" id="WP_345258410.1">
    <property type="nucleotide sequence ID" value="NZ_BAABGY010000020.1"/>
</dbReference>
<sequence length="189" mass="21026">MIRLAASTAALLLASFQHPPTEGLSCSITSDKSCYRVGEVPRLKVTIRNNGREAVLLPGSLDGSAAGDRLPHAYFTIDKPRPDTVRIAQCKTHNPLAPDDFRLLPPGGNFDPQGSGFFDDHLARQKESYRNPGTYRIRFYYSTDGTNDGFHTSRWLPQGSAAQAQLDVLLRQVPRITLRSNELVLRFEE</sequence>
<accession>A0ABP8HUH4</accession>